<dbReference type="Proteomes" id="UP000024404">
    <property type="component" value="Unassembled WGS sequence"/>
</dbReference>
<protein>
    <recommendedName>
        <fullName evidence="1">CASP C-terminal domain-containing protein</fullName>
    </recommendedName>
</protein>
<proteinExistence type="predicted"/>
<dbReference type="InterPro" id="IPR012955">
    <property type="entry name" value="CASP_C"/>
</dbReference>
<dbReference type="GO" id="GO:0006891">
    <property type="term" value="P:intra-Golgi vesicle-mediated transport"/>
    <property type="evidence" value="ECO:0007669"/>
    <property type="project" value="InterPro"/>
</dbReference>
<reference evidence="3" key="1">
    <citation type="submission" date="2013-10" db="EMBL/GenBank/DDBJ databases">
        <title>Genome sequencing of Onchocerca volvulus.</title>
        <authorList>
            <person name="Cotton J."/>
            <person name="Tsai J."/>
            <person name="Stanley E."/>
            <person name="Tracey A."/>
            <person name="Holroyd N."/>
            <person name="Lustigman S."/>
            <person name="Berriman M."/>
        </authorList>
    </citation>
    <scope>NUCLEOTIDE SEQUENCE</scope>
</reference>
<dbReference type="EnsemblMetazoa" id="OVOC8367.1">
    <property type="protein sequence ID" value="OVOC8367.1"/>
    <property type="gene ID" value="WBGene00245176"/>
</dbReference>
<keyword evidence="3" id="KW-1185">Reference proteome</keyword>
<dbReference type="EMBL" id="CMVM020000248">
    <property type="status" value="NOT_ANNOTATED_CDS"/>
    <property type="molecule type" value="Genomic_DNA"/>
</dbReference>
<accession>A0A8R1Y1P7</accession>
<dbReference type="GO" id="GO:0000139">
    <property type="term" value="C:Golgi membrane"/>
    <property type="evidence" value="ECO:0007669"/>
    <property type="project" value="InterPro"/>
</dbReference>
<evidence type="ECO:0000259" key="1">
    <source>
        <dbReference type="Pfam" id="PF08172"/>
    </source>
</evidence>
<sequence length="68" mass="8007">MFKGMDGKKQIPAVISVKIENDAAEVLYEDKYEKHLDAFRKFSFQERQRKYGQLQAYDKAVLGLVYFL</sequence>
<dbReference type="Pfam" id="PF08172">
    <property type="entry name" value="CASP_C"/>
    <property type="match status" value="1"/>
</dbReference>
<evidence type="ECO:0000313" key="3">
    <source>
        <dbReference type="Proteomes" id="UP000024404"/>
    </source>
</evidence>
<evidence type="ECO:0000313" key="2">
    <source>
        <dbReference type="EnsemblMetazoa" id="OVOC8367.1"/>
    </source>
</evidence>
<reference evidence="2" key="2">
    <citation type="submission" date="2022-06" db="UniProtKB">
        <authorList>
            <consortium name="EnsemblMetazoa"/>
        </authorList>
    </citation>
    <scope>IDENTIFICATION</scope>
</reference>
<feature type="domain" description="CASP C-terminal" evidence="1">
    <location>
        <begin position="18"/>
        <end position="64"/>
    </location>
</feature>
<organism evidence="2 3">
    <name type="scientific">Onchocerca volvulus</name>
    <dbReference type="NCBI Taxonomy" id="6282"/>
    <lineage>
        <taxon>Eukaryota</taxon>
        <taxon>Metazoa</taxon>
        <taxon>Ecdysozoa</taxon>
        <taxon>Nematoda</taxon>
        <taxon>Chromadorea</taxon>
        <taxon>Rhabditida</taxon>
        <taxon>Spirurina</taxon>
        <taxon>Spiruromorpha</taxon>
        <taxon>Filarioidea</taxon>
        <taxon>Onchocercidae</taxon>
        <taxon>Onchocerca</taxon>
    </lineage>
</organism>
<dbReference type="AlphaFoldDB" id="A0A8R1Y1P7"/>
<name>A0A8R1Y1P7_ONCVO</name>